<dbReference type="Proteomes" id="UP000005018">
    <property type="component" value="Chromosome 5"/>
</dbReference>
<evidence type="ECO:0000256" key="2">
    <source>
        <dbReference type="ARBA" id="ARBA00023015"/>
    </source>
</evidence>
<proteinExistence type="inferred from homology"/>
<dbReference type="EMBL" id="HE681723">
    <property type="protein sequence ID" value="CCG23686.1"/>
    <property type="molecule type" value="Genomic_DNA"/>
</dbReference>
<keyword evidence="2" id="KW-0805">Transcription regulation</keyword>
<organism evidence="7 8">
    <name type="scientific">Candida orthopsilosis (strain 90-125)</name>
    <name type="common">Yeast</name>
    <dbReference type="NCBI Taxonomy" id="1136231"/>
    <lineage>
        <taxon>Eukaryota</taxon>
        <taxon>Fungi</taxon>
        <taxon>Dikarya</taxon>
        <taxon>Ascomycota</taxon>
        <taxon>Saccharomycotina</taxon>
        <taxon>Pichiomycetes</taxon>
        <taxon>Debaryomycetaceae</taxon>
        <taxon>Candida/Lodderomyces clade</taxon>
        <taxon>Candida</taxon>
    </lineage>
</organism>
<feature type="domain" description="Transcription factor CBF/NF-Y/archaeal histone" evidence="6">
    <location>
        <begin position="27"/>
        <end position="91"/>
    </location>
</feature>
<dbReference type="SUPFAM" id="SSF47113">
    <property type="entry name" value="Histone-fold"/>
    <property type="match status" value="1"/>
</dbReference>
<evidence type="ECO:0000256" key="5">
    <source>
        <dbReference type="SAM" id="MobiDB-lite"/>
    </source>
</evidence>
<dbReference type="PRINTS" id="PR00615">
    <property type="entry name" value="CCAATSUBUNTA"/>
</dbReference>
<dbReference type="eggNOG" id="KOG0869">
    <property type="taxonomic scope" value="Eukaryota"/>
</dbReference>
<evidence type="ECO:0000256" key="1">
    <source>
        <dbReference type="ARBA" id="ARBA00009053"/>
    </source>
</evidence>
<reference evidence="7 8" key="1">
    <citation type="journal article" date="2012" name="PLoS ONE">
        <title>Sequence and analysis of the genome of the pathogenic yeast Candida orthopsilosis.</title>
        <authorList>
            <person name="Riccombeni A."/>
            <person name="Vidanes G."/>
            <person name="Proux-Wera E."/>
            <person name="Wolfe K.H."/>
            <person name="Butler G."/>
        </authorList>
    </citation>
    <scope>NUCLEOTIDE SEQUENCE [LARGE SCALE GENOMIC DNA]</scope>
    <source>
        <strain evidence="7 8">Co 90-125</strain>
    </source>
</reference>
<feature type="compositionally biased region" description="Basic residues" evidence="5">
    <location>
        <begin position="124"/>
        <end position="135"/>
    </location>
</feature>
<dbReference type="KEGG" id="cot:CORT_0E00970"/>
<dbReference type="Pfam" id="PF00808">
    <property type="entry name" value="CBFD_NFYB_HMF"/>
    <property type="match status" value="1"/>
</dbReference>
<comment type="similarity">
    <text evidence="1">Belongs to the NFYB/HAP3 subunit family.</text>
</comment>
<dbReference type="RefSeq" id="XP_003869819.1">
    <property type="nucleotide sequence ID" value="XM_003869770.1"/>
</dbReference>
<dbReference type="InterPro" id="IPR003958">
    <property type="entry name" value="CBFA_NFYB_domain"/>
</dbReference>
<evidence type="ECO:0000259" key="6">
    <source>
        <dbReference type="Pfam" id="PF00808"/>
    </source>
</evidence>
<dbReference type="GeneID" id="14540988"/>
<feature type="compositionally biased region" description="Acidic residues" evidence="5">
    <location>
        <begin position="139"/>
        <end position="154"/>
    </location>
</feature>
<name>H8X6S5_CANO9</name>
<dbReference type="GO" id="GO:0046982">
    <property type="term" value="F:protein heterodimerization activity"/>
    <property type="evidence" value="ECO:0007669"/>
    <property type="project" value="InterPro"/>
</dbReference>
<keyword evidence="3" id="KW-0238">DNA-binding</keyword>
<dbReference type="FunFam" id="1.10.20.10:FF:000124">
    <property type="entry name" value="CCAAT-HAP3 transcription factor"/>
    <property type="match status" value="1"/>
</dbReference>
<feature type="region of interest" description="Disordered" evidence="5">
    <location>
        <begin position="124"/>
        <end position="158"/>
    </location>
</feature>
<dbReference type="GO" id="GO:0016602">
    <property type="term" value="C:CCAAT-binding factor complex"/>
    <property type="evidence" value="ECO:0007669"/>
    <property type="project" value="InterPro"/>
</dbReference>
<evidence type="ECO:0000256" key="4">
    <source>
        <dbReference type="ARBA" id="ARBA00023163"/>
    </source>
</evidence>
<protein>
    <submittedName>
        <fullName evidence="7">Hap3 protein</fullName>
    </submittedName>
</protein>
<dbReference type="InterPro" id="IPR027113">
    <property type="entry name" value="Transc_fact_NFYB/HAP3"/>
</dbReference>
<dbReference type="InterPro" id="IPR009072">
    <property type="entry name" value="Histone-fold"/>
</dbReference>
<dbReference type="HOGENOM" id="CLU_930655_0_0_1"/>
<dbReference type="Gene3D" id="1.10.20.10">
    <property type="entry name" value="Histone, subunit A"/>
    <property type="match status" value="1"/>
</dbReference>
<evidence type="ECO:0000313" key="7">
    <source>
        <dbReference type="EMBL" id="CCG23686.1"/>
    </source>
</evidence>
<evidence type="ECO:0000313" key="8">
    <source>
        <dbReference type="Proteomes" id="UP000005018"/>
    </source>
</evidence>
<evidence type="ECO:0000256" key="3">
    <source>
        <dbReference type="ARBA" id="ARBA00023125"/>
    </source>
</evidence>
<accession>H8X6S5</accession>
<sequence>MTSQSNESPIDKDWHNSDYEIKEQDRFLPIANVGRVMKKALPERAKLSKESKECVQECVSEFISFITSQAADKCKLEKRKTLNGEDILWAMYTLGFENYSETLKIYLAKYRQYEQEQALIKPPRRKMYKRKKKSKKETSEEEGTEDEYDDEFNNEDTMLNPSVDYFQESNLNEHEPSYPAPPTTSSVVGTSFPIGDDFFQEQSIDNTGGENFQYLNHPNIQQDQQPLLTQTYPQQQQSQPQQLHTQPQPHQMYTPQEQAYDVNDMSDLQMQLNQQGQNVGIILRSSPRYSRTGQGNNQG</sequence>
<dbReference type="PANTHER" id="PTHR11064:SF9">
    <property type="entry name" value="NUCLEAR TRANSCRIPTION FACTOR Y SUBUNIT BETA"/>
    <property type="match status" value="1"/>
</dbReference>
<keyword evidence="8" id="KW-1185">Reference proteome</keyword>
<feature type="region of interest" description="Disordered" evidence="5">
    <location>
        <begin position="278"/>
        <end position="299"/>
    </location>
</feature>
<dbReference type="PANTHER" id="PTHR11064">
    <property type="entry name" value="CCAAT-BINDING TRANSCRIPTION FACTOR-RELATED"/>
    <property type="match status" value="1"/>
</dbReference>
<keyword evidence="4" id="KW-0804">Transcription</keyword>
<dbReference type="OrthoDB" id="386949at2759"/>
<gene>
    <name evidence="7" type="ORF">CORT_0E00970</name>
</gene>
<feature type="compositionally biased region" description="Polar residues" evidence="5">
    <location>
        <begin position="287"/>
        <end position="299"/>
    </location>
</feature>
<dbReference type="GO" id="GO:0001228">
    <property type="term" value="F:DNA-binding transcription activator activity, RNA polymerase II-specific"/>
    <property type="evidence" value="ECO:0007669"/>
    <property type="project" value="InterPro"/>
</dbReference>
<dbReference type="AlphaFoldDB" id="H8X6S5"/>
<dbReference type="CDD" id="cd22907">
    <property type="entry name" value="HFD_NFYB"/>
    <property type="match status" value="1"/>
</dbReference>
<dbReference type="GO" id="GO:0000978">
    <property type="term" value="F:RNA polymerase II cis-regulatory region sequence-specific DNA binding"/>
    <property type="evidence" value="ECO:0007669"/>
    <property type="project" value="TreeGrafter"/>
</dbReference>